<protein>
    <submittedName>
        <fullName evidence="1">Uncharacterized protein</fullName>
    </submittedName>
</protein>
<accession>A0A4Y2QTN0</accession>
<sequence>MKEQTFYCQCGFQGVVWFCFPPKATPSDQFDWCWSLSCNNSSLRSTQVPARGWVLLYRTWCLKVEWDTFSLAHILFLICNSDFHFERSSIQKSLQNYKSLFRGDKIASRQFFAEKNRSPLKGRAITRTGDGKIFSDKISSISLFTRFFINK</sequence>
<name>A0A4Y2QTN0_ARAVE</name>
<keyword evidence="2" id="KW-1185">Reference proteome</keyword>
<reference evidence="1 2" key="1">
    <citation type="journal article" date="2019" name="Sci. Rep.">
        <title>Orb-weaving spider Araneus ventricosus genome elucidates the spidroin gene catalogue.</title>
        <authorList>
            <person name="Kono N."/>
            <person name="Nakamura H."/>
            <person name="Ohtoshi R."/>
            <person name="Moran D.A.P."/>
            <person name="Shinohara A."/>
            <person name="Yoshida Y."/>
            <person name="Fujiwara M."/>
            <person name="Mori M."/>
            <person name="Tomita M."/>
            <person name="Arakawa K."/>
        </authorList>
    </citation>
    <scope>NUCLEOTIDE SEQUENCE [LARGE SCALE GENOMIC DNA]</scope>
</reference>
<comment type="caution">
    <text evidence="1">The sequence shown here is derived from an EMBL/GenBank/DDBJ whole genome shotgun (WGS) entry which is preliminary data.</text>
</comment>
<gene>
    <name evidence="1" type="ORF">AVEN_231791_1</name>
</gene>
<dbReference type="EMBL" id="BGPR01014762">
    <property type="protein sequence ID" value="GBN66580.1"/>
    <property type="molecule type" value="Genomic_DNA"/>
</dbReference>
<evidence type="ECO:0000313" key="1">
    <source>
        <dbReference type="EMBL" id="GBN66580.1"/>
    </source>
</evidence>
<organism evidence="1 2">
    <name type="scientific">Araneus ventricosus</name>
    <name type="common">Orbweaver spider</name>
    <name type="synonym">Epeira ventricosa</name>
    <dbReference type="NCBI Taxonomy" id="182803"/>
    <lineage>
        <taxon>Eukaryota</taxon>
        <taxon>Metazoa</taxon>
        <taxon>Ecdysozoa</taxon>
        <taxon>Arthropoda</taxon>
        <taxon>Chelicerata</taxon>
        <taxon>Arachnida</taxon>
        <taxon>Araneae</taxon>
        <taxon>Araneomorphae</taxon>
        <taxon>Entelegynae</taxon>
        <taxon>Araneoidea</taxon>
        <taxon>Araneidae</taxon>
        <taxon>Araneus</taxon>
    </lineage>
</organism>
<evidence type="ECO:0000313" key="2">
    <source>
        <dbReference type="Proteomes" id="UP000499080"/>
    </source>
</evidence>
<dbReference type="AlphaFoldDB" id="A0A4Y2QTN0"/>
<dbReference type="Proteomes" id="UP000499080">
    <property type="component" value="Unassembled WGS sequence"/>
</dbReference>
<proteinExistence type="predicted"/>